<comment type="caution">
    <text evidence="2">The sequence shown here is derived from an EMBL/GenBank/DDBJ whole genome shotgun (WGS) entry which is preliminary data.</text>
</comment>
<proteinExistence type="predicted"/>
<organism evidence="2 3">
    <name type="scientific">Cuscuta australis</name>
    <dbReference type="NCBI Taxonomy" id="267555"/>
    <lineage>
        <taxon>Eukaryota</taxon>
        <taxon>Viridiplantae</taxon>
        <taxon>Streptophyta</taxon>
        <taxon>Embryophyta</taxon>
        <taxon>Tracheophyta</taxon>
        <taxon>Spermatophyta</taxon>
        <taxon>Magnoliopsida</taxon>
        <taxon>eudicotyledons</taxon>
        <taxon>Gunneridae</taxon>
        <taxon>Pentapetalae</taxon>
        <taxon>asterids</taxon>
        <taxon>lamiids</taxon>
        <taxon>Solanales</taxon>
        <taxon>Convolvulaceae</taxon>
        <taxon>Cuscuteae</taxon>
        <taxon>Cuscuta</taxon>
        <taxon>Cuscuta subgen. Grammica</taxon>
        <taxon>Cuscuta sect. Cleistogrammica</taxon>
    </lineage>
</organism>
<dbReference type="AlphaFoldDB" id="A0A328D833"/>
<dbReference type="Proteomes" id="UP000249390">
    <property type="component" value="Unassembled WGS sequence"/>
</dbReference>
<feature type="region of interest" description="Disordered" evidence="1">
    <location>
        <begin position="497"/>
        <end position="528"/>
    </location>
</feature>
<evidence type="ECO:0000313" key="3">
    <source>
        <dbReference type="Proteomes" id="UP000249390"/>
    </source>
</evidence>
<dbReference type="EMBL" id="NQVE01000194">
    <property type="protein sequence ID" value="RAL40481.1"/>
    <property type="molecule type" value="Genomic_DNA"/>
</dbReference>
<evidence type="ECO:0000313" key="2">
    <source>
        <dbReference type="EMBL" id="RAL40481.1"/>
    </source>
</evidence>
<name>A0A328D833_9ASTE</name>
<protein>
    <submittedName>
        <fullName evidence="2">Uncharacterized protein</fullName>
    </submittedName>
</protein>
<dbReference type="PANTHER" id="PTHR34461:SF2">
    <property type="entry name" value="EXPRESSED PROTEIN"/>
    <property type="match status" value="1"/>
</dbReference>
<sequence>MEIIHSLGESDLLLNKLNAIYETGYGAPALNSPDKCTDSVLGFASIERKPHCLQFIDRRVLGIDQERNDSLFHVVHEEVDTDEDDKMTLSQLKDKSKKHGGHDDLCGDADDTMTIGKLKSTCSKKRGFSSHSDSRVIHEDVISSQLDEDDDDLKVNIGFLKPSLRKCSKAKQRRIDMYPISLPKNVTSDETEDALASGVPMQLKKESSSAEVILCEVPENVVSQHKIPMSGEEQLHCMLNEISYEHLESFEPDYSPFDCCRDLHPNNPEMSFDAETIMKSNKHVFVGKRTSHIGSIGLVDTLDTNKTGCADLHDGEDIYMSEDEVVCANLSPNVSETVLVNDFCWISNDETCMSEDDGEEKCHSNTQLGATISPFKKCISLRDSHSSSNTDKLDYGEQPPKFSSMDEENIPTLKCLPCESTSNDISPSSQELCLTMNSMDLLNDLDIYRCDEKLNFGVNSKSENTENPYMPSSLSIEENGSVSDELCQGKINMCPNETEGRLENKGKGPTPYRKLEGRRRSHSRSLPHFSSGCSSVQLFSASALAFSQQQMHDIESLAGMLLFELRSIKDIVTGKLQYEGCSGESLENELDKDPNLLLLQVRTAILKANKVGRKARKQLSKMNKHCTRFCKLLEISRDGAPPNDEVHNKKRKIVFADEAGGMLCHVKYFSNESHDTTLKQPDDGKQED</sequence>
<reference evidence="2 3" key="1">
    <citation type="submission" date="2018-06" db="EMBL/GenBank/DDBJ databases">
        <title>The Genome of Cuscuta australis (Dodder) Provides Insight into the Evolution of Plant Parasitism.</title>
        <authorList>
            <person name="Liu H."/>
        </authorList>
    </citation>
    <scope>NUCLEOTIDE SEQUENCE [LARGE SCALE GENOMIC DNA]</scope>
    <source>
        <strain evidence="3">cv. Yunnan</strain>
        <tissue evidence="2">Vines</tissue>
    </source>
</reference>
<evidence type="ECO:0000256" key="1">
    <source>
        <dbReference type="SAM" id="MobiDB-lite"/>
    </source>
</evidence>
<keyword evidence="3" id="KW-1185">Reference proteome</keyword>
<accession>A0A328D833</accession>
<dbReference type="PANTHER" id="PTHR34461">
    <property type="entry name" value="EXPRESSED PROTEIN"/>
    <property type="match status" value="1"/>
</dbReference>
<gene>
    <name evidence="2" type="ORF">DM860_006551</name>
</gene>
<feature type="compositionally biased region" description="Basic residues" evidence="1">
    <location>
        <begin position="516"/>
        <end position="525"/>
    </location>
</feature>